<sequence length="63" mass="6642">MKKTILSIIFVSMLVAVFFSVLGLAGPHSVSVSSTTKEKSTNPIKTFQASAPNMAPLSTSSVR</sequence>
<gene>
    <name evidence="2" type="ORF">UW92_C0003G0029</name>
</gene>
<comment type="caution">
    <text evidence="2">The sequence shown here is derived from an EMBL/GenBank/DDBJ whole genome shotgun (WGS) entry which is preliminary data.</text>
</comment>
<organism evidence="2 3">
    <name type="scientific">Candidatus Jorgensenbacteria bacterium GW2011_GWA2_45_13</name>
    <dbReference type="NCBI Taxonomy" id="1618662"/>
    <lineage>
        <taxon>Bacteria</taxon>
        <taxon>Candidatus Joergenseniibacteriota</taxon>
    </lineage>
</organism>
<reference evidence="2 3" key="1">
    <citation type="journal article" date="2015" name="Nature">
        <title>rRNA introns, odd ribosomes, and small enigmatic genomes across a large radiation of phyla.</title>
        <authorList>
            <person name="Brown C.T."/>
            <person name="Hug L.A."/>
            <person name="Thomas B.C."/>
            <person name="Sharon I."/>
            <person name="Castelle C.J."/>
            <person name="Singh A."/>
            <person name="Wilkins M.J."/>
            <person name="Williams K.H."/>
            <person name="Banfield J.F."/>
        </authorList>
    </citation>
    <scope>NUCLEOTIDE SEQUENCE [LARGE SCALE GENOMIC DNA]</scope>
</reference>
<protein>
    <submittedName>
        <fullName evidence="2">Uncharacterized protein</fullName>
    </submittedName>
</protein>
<feature type="region of interest" description="Disordered" evidence="1">
    <location>
        <begin position="30"/>
        <end position="63"/>
    </location>
</feature>
<name>A0A0G1NGS3_9BACT</name>
<proteinExistence type="predicted"/>
<evidence type="ECO:0000313" key="2">
    <source>
        <dbReference type="EMBL" id="KKT92312.1"/>
    </source>
</evidence>
<dbReference type="Proteomes" id="UP000033966">
    <property type="component" value="Unassembled WGS sequence"/>
</dbReference>
<accession>A0A0G1NGS3</accession>
<evidence type="ECO:0000313" key="3">
    <source>
        <dbReference type="Proteomes" id="UP000033966"/>
    </source>
</evidence>
<dbReference type="EMBL" id="LCKF01000003">
    <property type="protein sequence ID" value="KKT92312.1"/>
    <property type="molecule type" value="Genomic_DNA"/>
</dbReference>
<evidence type="ECO:0000256" key="1">
    <source>
        <dbReference type="SAM" id="MobiDB-lite"/>
    </source>
</evidence>
<dbReference type="AlphaFoldDB" id="A0A0G1NGS3"/>
<feature type="compositionally biased region" description="Polar residues" evidence="1">
    <location>
        <begin position="42"/>
        <end position="63"/>
    </location>
</feature>